<keyword evidence="3" id="KW-1185">Reference proteome</keyword>
<dbReference type="EMBL" id="RPFW01000010">
    <property type="protein sequence ID" value="TVY99982.1"/>
    <property type="molecule type" value="Genomic_DNA"/>
</dbReference>
<sequence length="435" mass="46835">MQVALWIGTIAVFSLAQTGLIMAWVMTGAGLRLAQEEVTGTKLFAYVRVLGVRKFLVWTTARGFRKRVRERCRQDWGPLIASAGLLLLAASMPAVVSLLSLFFMSPFLLPGGDTVGLSALTVITAVALGIIPQAWFWTAGLDYAARAGTRGRSGLPCLKVPGLSRAARDDLALRIYWYEGLKWRAVWAIASTWILLAAATVGARVPQTSEPGDGLAVLVLLAGQGLPVVVVNTVYRRLAFDHVLSGICFLLAPASVAKTVRAHQQGAFDGPIADPFRQRDHLAKLAGALSSAAWALDARQVRGTAPHPVSTLLRAASERLRRFLRSKESWSASLPPRYTELLHSVVRLLSMPSHPGAYTDLVDRVPAFNRDGQPAADPGPRPPGRLATIASRVTTGIQGVVSAVTGIVTIAIIVIVWTLFMLHRLDILNAVSRTP</sequence>
<keyword evidence="1" id="KW-0812">Transmembrane</keyword>
<feature type="transmembrane region" description="Helical" evidence="1">
    <location>
        <begin position="400"/>
        <end position="420"/>
    </location>
</feature>
<dbReference type="RefSeq" id="WP_145861462.1">
    <property type="nucleotide sequence ID" value="NZ_RPFW01000010.1"/>
</dbReference>
<feature type="transmembrane region" description="Helical" evidence="1">
    <location>
        <begin position="185"/>
        <end position="203"/>
    </location>
</feature>
<evidence type="ECO:0000256" key="1">
    <source>
        <dbReference type="SAM" id="Phobius"/>
    </source>
</evidence>
<feature type="transmembrane region" description="Helical" evidence="1">
    <location>
        <begin position="215"/>
        <end position="235"/>
    </location>
</feature>
<gene>
    <name evidence="2" type="ORF">EAS64_38500</name>
</gene>
<keyword evidence="1" id="KW-0472">Membrane</keyword>
<keyword evidence="1" id="KW-1133">Transmembrane helix</keyword>
<evidence type="ECO:0000313" key="3">
    <source>
        <dbReference type="Proteomes" id="UP000460272"/>
    </source>
</evidence>
<feature type="transmembrane region" description="Helical" evidence="1">
    <location>
        <begin position="44"/>
        <end position="64"/>
    </location>
</feature>
<feature type="transmembrane region" description="Helical" evidence="1">
    <location>
        <begin position="76"/>
        <end position="103"/>
    </location>
</feature>
<dbReference type="Proteomes" id="UP000460272">
    <property type="component" value="Unassembled WGS sequence"/>
</dbReference>
<evidence type="ECO:0000313" key="2">
    <source>
        <dbReference type="EMBL" id="TVY99982.1"/>
    </source>
</evidence>
<organism evidence="2 3">
    <name type="scientific">Trebonia kvetii</name>
    <dbReference type="NCBI Taxonomy" id="2480626"/>
    <lineage>
        <taxon>Bacteria</taxon>
        <taxon>Bacillati</taxon>
        <taxon>Actinomycetota</taxon>
        <taxon>Actinomycetes</taxon>
        <taxon>Streptosporangiales</taxon>
        <taxon>Treboniaceae</taxon>
        <taxon>Trebonia</taxon>
    </lineage>
</organism>
<feature type="transmembrane region" description="Helical" evidence="1">
    <location>
        <begin position="115"/>
        <end position="137"/>
    </location>
</feature>
<proteinExistence type="predicted"/>
<accession>A0A6P2BRS9</accession>
<reference evidence="2 3" key="1">
    <citation type="submission" date="2018-11" db="EMBL/GenBank/DDBJ databases">
        <title>Trebonia kvetii gen.nov., sp.nov., a novel acidophilic actinobacterium, and proposal of the new actinobacterial family Treboniaceae fam. nov.</title>
        <authorList>
            <person name="Rapoport D."/>
            <person name="Sagova-Mareckova M."/>
            <person name="Sedlacek I."/>
            <person name="Provaznik J."/>
            <person name="Kralova S."/>
            <person name="Pavlinic D."/>
            <person name="Benes V."/>
            <person name="Kopecky J."/>
        </authorList>
    </citation>
    <scope>NUCLEOTIDE SEQUENCE [LARGE SCALE GENOMIC DNA]</scope>
    <source>
        <strain evidence="2 3">15Tr583</strain>
    </source>
</reference>
<protein>
    <submittedName>
        <fullName evidence="2">Uncharacterized protein</fullName>
    </submittedName>
</protein>
<name>A0A6P2BRS9_9ACTN</name>
<dbReference type="AlphaFoldDB" id="A0A6P2BRS9"/>
<comment type="caution">
    <text evidence="2">The sequence shown here is derived from an EMBL/GenBank/DDBJ whole genome shotgun (WGS) entry which is preliminary data.</text>
</comment>